<accession>A0A5M7BEM0</accession>
<evidence type="ECO:0000256" key="1">
    <source>
        <dbReference type="ARBA" id="ARBA00004651"/>
    </source>
</evidence>
<dbReference type="AlphaFoldDB" id="A0A5M7BEM0"/>
<evidence type="ECO:0000259" key="8">
    <source>
        <dbReference type="SMART" id="SM00014"/>
    </source>
</evidence>
<evidence type="ECO:0000256" key="2">
    <source>
        <dbReference type="ARBA" id="ARBA00022475"/>
    </source>
</evidence>
<dbReference type="PANTHER" id="PTHR14969">
    <property type="entry name" value="SPHINGOSINE-1-PHOSPHATE PHOSPHOHYDROLASE"/>
    <property type="match status" value="1"/>
</dbReference>
<keyword evidence="10" id="KW-1185">Reference proteome</keyword>
<dbReference type="Gene3D" id="1.20.144.10">
    <property type="entry name" value="Phosphatidic acid phosphatase type 2/haloperoxidase"/>
    <property type="match status" value="1"/>
</dbReference>
<comment type="subcellular location">
    <subcellularLocation>
        <location evidence="1">Cell membrane</location>
        <topology evidence="1">Multi-pass membrane protein</topology>
    </subcellularLocation>
</comment>
<dbReference type="InterPro" id="IPR036938">
    <property type="entry name" value="PAP2/HPO_sf"/>
</dbReference>
<dbReference type="GO" id="GO:0016787">
    <property type="term" value="F:hydrolase activity"/>
    <property type="evidence" value="ECO:0007669"/>
    <property type="project" value="UniProtKB-KW"/>
</dbReference>
<keyword evidence="4" id="KW-0378">Hydrolase</keyword>
<sequence>MAGQHVFEHRSAAMVHAGRTMAGASNPDSAGGVPDISAEWYRDVVGFAADAPGWLQGFAAFFTEAALVLLFGFLLLACWRARRMPARALGIALLGVVGVGVAYSLSELFKVLVAEERPCRAMQVSTIVACPPPGDWSFPSNHSVIAGAAALGVFAAWRALGIPALLLGMGTAFSRVFVGAHYPHDVLVGFLFGALVSTVLVLLLSRTATQLVEKLPMYRAKPAAVSAAEQPTVRIPRL</sequence>
<evidence type="ECO:0000256" key="5">
    <source>
        <dbReference type="ARBA" id="ARBA00022989"/>
    </source>
</evidence>
<keyword evidence="2" id="KW-1003">Cell membrane</keyword>
<dbReference type="Pfam" id="PF01569">
    <property type="entry name" value="PAP2"/>
    <property type="match status" value="1"/>
</dbReference>
<evidence type="ECO:0000313" key="9">
    <source>
        <dbReference type="EMBL" id="KAA5826074.1"/>
    </source>
</evidence>
<feature type="transmembrane region" description="Helical" evidence="7">
    <location>
        <begin position="186"/>
        <end position="205"/>
    </location>
</feature>
<dbReference type="SUPFAM" id="SSF48317">
    <property type="entry name" value="Acid phosphatase/Vanadium-dependent haloperoxidase"/>
    <property type="match status" value="1"/>
</dbReference>
<dbReference type="EMBL" id="VWPH01000019">
    <property type="protein sequence ID" value="KAA5826074.1"/>
    <property type="molecule type" value="Genomic_DNA"/>
</dbReference>
<dbReference type="SMART" id="SM00014">
    <property type="entry name" value="acidPPc"/>
    <property type="match status" value="1"/>
</dbReference>
<keyword evidence="3 7" id="KW-0812">Transmembrane</keyword>
<gene>
    <name evidence="9" type="ORF">F1721_31835</name>
</gene>
<evidence type="ECO:0000256" key="6">
    <source>
        <dbReference type="ARBA" id="ARBA00023136"/>
    </source>
</evidence>
<evidence type="ECO:0000313" key="10">
    <source>
        <dbReference type="Proteomes" id="UP000323946"/>
    </source>
</evidence>
<evidence type="ECO:0000256" key="4">
    <source>
        <dbReference type="ARBA" id="ARBA00022801"/>
    </source>
</evidence>
<reference evidence="9 10" key="1">
    <citation type="submission" date="2019-09" db="EMBL/GenBank/DDBJ databases">
        <title>Draft genome sequence of the thermophilic Saccharopolyspora hirsuta VKM Ac-666T.</title>
        <authorList>
            <person name="Lobastova T.G."/>
            <person name="Fokina V."/>
            <person name="Bragin E.Y."/>
            <person name="Shtratnikova V.Y."/>
            <person name="Starodumova I.P."/>
            <person name="Tarlachkov S.V."/>
            <person name="Donova M.V."/>
        </authorList>
    </citation>
    <scope>NUCLEOTIDE SEQUENCE [LARGE SCALE GENOMIC DNA]</scope>
    <source>
        <strain evidence="9 10">VKM Ac-666</strain>
    </source>
</reference>
<dbReference type="InterPro" id="IPR000326">
    <property type="entry name" value="PAP2/HPO"/>
</dbReference>
<name>A0A5M7BEM0_SACHI</name>
<organism evidence="9 10">
    <name type="scientific">Saccharopolyspora hirsuta</name>
    <dbReference type="NCBI Taxonomy" id="1837"/>
    <lineage>
        <taxon>Bacteria</taxon>
        <taxon>Bacillati</taxon>
        <taxon>Actinomycetota</taxon>
        <taxon>Actinomycetes</taxon>
        <taxon>Pseudonocardiales</taxon>
        <taxon>Pseudonocardiaceae</taxon>
        <taxon>Saccharopolyspora</taxon>
    </lineage>
</organism>
<protein>
    <submittedName>
        <fullName evidence="9">Phosphatase PAP2 family protein</fullName>
    </submittedName>
</protein>
<dbReference type="OrthoDB" id="5243958at2"/>
<keyword evidence="6 7" id="KW-0472">Membrane</keyword>
<proteinExistence type="predicted"/>
<dbReference type="CDD" id="cd01610">
    <property type="entry name" value="PAP2_like"/>
    <property type="match status" value="1"/>
</dbReference>
<dbReference type="GO" id="GO:0005886">
    <property type="term" value="C:plasma membrane"/>
    <property type="evidence" value="ECO:0007669"/>
    <property type="project" value="UniProtKB-SubCell"/>
</dbReference>
<feature type="transmembrane region" description="Helical" evidence="7">
    <location>
        <begin position="54"/>
        <end position="76"/>
    </location>
</feature>
<evidence type="ECO:0000256" key="3">
    <source>
        <dbReference type="ARBA" id="ARBA00022692"/>
    </source>
</evidence>
<comment type="caution">
    <text evidence="9">The sequence shown here is derived from an EMBL/GenBank/DDBJ whole genome shotgun (WGS) entry which is preliminary data.</text>
</comment>
<feature type="transmembrane region" description="Helical" evidence="7">
    <location>
        <begin position="88"/>
        <end position="106"/>
    </location>
</feature>
<keyword evidence="5 7" id="KW-1133">Transmembrane helix</keyword>
<dbReference type="Proteomes" id="UP000323946">
    <property type="component" value="Unassembled WGS sequence"/>
</dbReference>
<feature type="transmembrane region" description="Helical" evidence="7">
    <location>
        <begin position="144"/>
        <end position="166"/>
    </location>
</feature>
<dbReference type="PANTHER" id="PTHR14969:SF62">
    <property type="entry name" value="DECAPRENYLPHOSPHORYL-5-PHOSPHORIBOSE PHOSPHATASE RV3807C-RELATED"/>
    <property type="match status" value="1"/>
</dbReference>
<feature type="domain" description="Phosphatidic acid phosphatase type 2/haloperoxidase" evidence="8">
    <location>
        <begin position="89"/>
        <end position="201"/>
    </location>
</feature>
<evidence type="ECO:0000256" key="7">
    <source>
        <dbReference type="SAM" id="Phobius"/>
    </source>
</evidence>